<feature type="domain" description="Radical SAM core" evidence="6">
    <location>
        <begin position="1"/>
        <end position="181"/>
    </location>
</feature>
<accession>X1K033</accession>
<keyword evidence="3" id="KW-0479">Metal-binding</keyword>
<evidence type="ECO:0000256" key="5">
    <source>
        <dbReference type="ARBA" id="ARBA00023014"/>
    </source>
</evidence>
<proteinExistence type="predicted"/>
<evidence type="ECO:0000313" key="7">
    <source>
        <dbReference type="EMBL" id="GAH83644.1"/>
    </source>
</evidence>
<dbReference type="SUPFAM" id="SSF102114">
    <property type="entry name" value="Radical SAM enzymes"/>
    <property type="match status" value="1"/>
</dbReference>
<gene>
    <name evidence="7" type="ORF">S03H2_66792</name>
</gene>
<protein>
    <recommendedName>
        <fullName evidence="6">Radical SAM core domain-containing protein</fullName>
    </recommendedName>
</protein>
<dbReference type="PANTHER" id="PTHR43409:SF7">
    <property type="entry name" value="BLL1977 PROTEIN"/>
    <property type="match status" value="1"/>
</dbReference>
<dbReference type="AlphaFoldDB" id="X1K033"/>
<dbReference type="SMART" id="SM00729">
    <property type="entry name" value="Elp3"/>
    <property type="match status" value="1"/>
</dbReference>
<organism evidence="7">
    <name type="scientific">marine sediment metagenome</name>
    <dbReference type="NCBI Taxonomy" id="412755"/>
    <lineage>
        <taxon>unclassified sequences</taxon>
        <taxon>metagenomes</taxon>
        <taxon>ecological metagenomes</taxon>
    </lineage>
</organism>
<comment type="cofactor">
    <cofactor evidence="1">
        <name>[4Fe-4S] cluster</name>
        <dbReference type="ChEBI" id="CHEBI:49883"/>
    </cofactor>
</comment>
<evidence type="ECO:0000256" key="3">
    <source>
        <dbReference type="ARBA" id="ARBA00022723"/>
    </source>
</evidence>
<dbReference type="EMBL" id="BARU01043653">
    <property type="protein sequence ID" value="GAH83644.1"/>
    <property type="molecule type" value="Genomic_DNA"/>
</dbReference>
<dbReference type="Gene3D" id="3.80.30.20">
    <property type="entry name" value="tm_1862 like domain"/>
    <property type="match status" value="1"/>
</dbReference>
<dbReference type="CDD" id="cd01335">
    <property type="entry name" value="Radical_SAM"/>
    <property type="match status" value="1"/>
</dbReference>
<dbReference type="GO" id="GO:0051536">
    <property type="term" value="F:iron-sulfur cluster binding"/>
    <property type="evidence" value="ECO:0007669"/>
    <property type="project" value="UniProtKB-KW"/>
</dbReference>
<dbReference type="GO" id="GO:0003824">
    <property type="term" value="F:catalytic activity"/>
    <property type="evidence" value="ECO:0007669"/>
    <property type="project" value="InterPro"/>
</dbReference>
<evidence type="ECO:0000259" key="6">
    <source>
        <dbReference type="PROSITE" id="PS51918"/>
    </source>
</evidence>
<dbReference type="InterPro" id="IPR058240">
    <property type="entry name" value="rSAM_sf"/>
</dbReference>
<name>X1K033_9ZZZZ</name>
<dbReference type="InterPro" id="IPR006638">
    <property type="entry name" value="Elp3/MiaA/NifB-like_rSAM"/>
</dbReference>
<reference evidence="7" key="1">
    <citation type="journal article" date="2014" name="Front. Microbiol.">
        <title>High frequency of phylogenetically diverse reductive dehalogenase-homologous genes in deep subseafloor sedimentary metagenomes.</title>
        <authorList>
            <person name="Kawai M."/>
            <person name="Futagami T."/>
            <person name="Toyoda A."/>
            <person name="Takaki Y."/>
            <person name="Nishi S."/>
            <person name="Hori S."/>
            <person name="Arai W."/>
            <person name="Tsubouchi T."/>
            <person name="Morono Y."/>
            <person name="Uchiyama I."/>
            <person name="Ito T."/>
            <person name="Fujiyama A."/>
            <person name="Inagaki F."/>
            <person name="Takami H."/>
        </authorList>
    </citation>
    <scope>NUCLEOTIDE SEQUENCE</scope>
    <source>
        <strain evidence="7">Expedition CK06-06</strain>
    </source>
</reference>
<dbReference type="GO" id="GO:0046872">
    <property type="term" value="F:metal ion binding"/>
    <property type="evidence" value="ECO:0007669"/>
    <property type="project" value="UniProtKB-KW"/>
</dbReference>
<dbReference type="InterPro" id="IPR007197">
    <property type="entry name" value="rSAM"/>
</dbReference>
<keyword evidence="5" id="KW-0411">Iron-sulfur</keyword>
<dbReference type="InterPro" id="IPR023404">
    <property type="entry name" value="rSAM_horseshoe"/>
</dbReference>
<dbReference type="PROSITE" id="PS51918">
    <property type="entry name" value="RADICAL_SAM"/>
    <property type="match status" value="1"/>
</dbReference>
<evidence type="ECO:0000256" key="1">
    <source>
        <dbReference type="ARBA" id="ARBA00001966"/>
    </source>
</evidence>
<keyword evidence="4" id="KW-0408">Iron</keyword>
<evidence type="ECO:0000256" key="2">
    <source>
        <dbReference type="ARBA" id="ARBA00022691"/>
    </source>
</evidence>
<feature type="non-terminal residue" evidence="7">
    <location>
        <position position="181"/>
    </location>
</feature>
<dbReference type="PANTHER" id="PTHR43409">
    <property type="entry name" value="ANAEROBIC MAGNESIUM-PROTOPORPHYRIN IX MONOMETHYL ESTER CYCLASE-RELATED"/>
    <property type="match status" value="1"/>
</dbReference>
<evidence type="ECO:0000256" key="4">
    <source>
        <dbReference type="ARBA" id="ARBA00023004"/>
    </source>
</evidence>
<sequence>MWASKTGGCVFCGRIDRHYRARSPKKVWEEIVWLHNRYGTDYVWDVSGSFTGNLEWVKDFQKAKPQDLNVALEVYSRASEITPEIGPLLKAIGVYKVFIGTDSGDTNCLIKARKGTTPKLNLDAVRLCAQQNIVLTLGFVIGLPGETDASLENTLNHAKQLVSEGEVETISCAVLLPVPGS</sequence>
<dbReference type="InterPro" id="IPR051198">
    <property type="entry name" value="BchE-like"/>
</dbReference>
<dbReference type="Pfam" id="PF04055">
    <property type="entry name" value="Radical_SAM"/>
    <property type="match status" value="1"/>
</dbReference>
<keyword evidence="2" id="KW-0949">S-adenosyl-L-methionine</keyword>
<comment type="caution">
    <text evidence="7">The sequence shown here is derived from an EMBL/GenBank/DDBJ whole genome shotgun (WGS) entry which is preliminary data.</text>
</comment>